<feature type="chain" id="PRO_5016617045" description="DUF3106 domain-containing protein" evidence="2">
    <location>
        <begin position="22"/>
        <end position="99"/>
    </location>
</feature>
<dbReference type="EMBL" id="CP025544">
    <property type="protein sequence ID" value="AXK60621.1"/>
    <property type="molecule type" value="Genomic_DNA"/>
</dbReference>
<feature type="region of interest" description="Disordered" evidence="1">
    <location>
        <begin position="22"/>
        <end position="99"/>
    </location>
</feature>
<sequence length="99" mass="11241">MKKLYAATLSMLFISCATVQTGESDVPAKSMSPQAAKFASMDKQEKKAMMQKMSPDERAAFKSQLTPEQQKKLTEQQQKQKQMPRRMARRQARRSGNQG</sequence>
<organism evidence="3 4">
    <name type="scientific">Candidatus Chromulinivorax destructor</name>
    <dbReference type="NCBI Taxonomy" id="2066483"/>
    <lineage>
        <taxon>Bacteria</taxon>
        <taxon>Candidatus Babelota</taxon>
        <taxon>Candidatus Babeliae</taxon>
        <taxon>Candidatus Babeliales</taxon>
        <taxon>Candidatus Chromulinivoraceae</taxon>
        <taxon>Candidatus Chromulinivorax</taxon>
    </lineage>
</organism>
<feature type="signal peptide" evidence="2">
    <location>
        <begin position="1"/>
        <end position="21"/>
    </location>
</feature>
<protein>
    <recommendedName>
        <fullName evidence="5">DUF3106 domain-containing protein</fullName>
    </recommendedName>
</protein>
<keyword evidence="4" id="KW-1185">Reference proteome</keyword>
<feature type="compositionally biased region" description="Basic and acidic residues" evidence="1">
    <location>
        <begin position="40"/>
        <end position="60"/>
    </location>
</feature>
<reference evidence="3 4" key="1">
    <citation type="submission" date="2017-12" db="EMBL/GenBank/DDBJ databases">
        <title>Chromulinavorax destructans is a abundant pathogen of dominant heterotrophic picoflagllates.</title>
        <authorList>
            <person name="Deeg C.M."/>
            <person name="Zimmer M."/>
            <person name="Suttle C.A."/>
        </authorList>
    </citation>
    <scope>NUCLEOTIDE SEQUENCE [LARGE SCALE GENOMIC DNA]</scope>
    <source>
        <strain evidence="3 4">SeV1</strain>
    </source>
</reference>
<accession>A0A345ZBF4</accession>
<keyword evidence="2" id="KW-0732">Signal</keyword>
<feature type="compositionally biased region" description="Basic residues" evidence="1">
    <location>
        <begin position="82"/>
        <end position="93"/>
    </location>
</feature>
<dbReference type="Proteomes" id="UP000254834">
    <property type="component" value="Chromosome"/>
</dbReference>
<dbReference type="AlphaFoldDB" id="A0A345ZBF4"/>
<dbReference type="RefSeq" id="WP_115585636.1">
    <property type="nucleotide sequence ID" value="NZ_CP025544.1"/>
</dbReference>
<dbReference type="PROSITE" id="PS51257">
    <property type="entry name" value="PROKAR_LIPOPROTEIN"/>
    <property type="match status" value="1"/>
</dbReference>
<evidence type="ECO:0008006" key="5">
    <source>
        <dbReference type="Google" id="ProtNLM"/>
    </source>
</evidence>
<evidence type="ECO:0000313" key="4">
    <source>
        <dbReference type="Proteomes" id="UP000254834"/>
    </source>
</evidence>
<dbReference type="KEGG" id="cdes:C0J27_02590"/>
<name>A0A345ZBF4_9BACT</name>
<evidence type="ECO:0000256" key="1">
    <source>
        <dbReference type="SAM" id="MobiDB-lite"/>
    </source>
</evidence>
<evidence type="ECO:0000256" key="2">
    <source>
        <dbReference type="SAM" id="SignalP"/>
    </source>
</evidence>
<gene>
    <name evidence="3" type="ORF">C0J27_02590</name>
</gene>
<proteinExistence type="predicted"/>
<evidence type="ECO:0000313" key="3">
    <source>
        <dbReference type="EMBL" id="AXK60621.1"/>
    </source>
</evidence>